<protein>
    <submittedName>
        <fullName evidence="2">Uncharacterized protein</fullName>
    </submittedName>
</protein>
<evidence type="ECO:0000256" key="1">
    <source>
        <dbReference type="SAM" id="MobiDB-lite"/>
    </source>
</evidence>
<feature type="region of interest" description="Disordered" evidence="1">
    <location>
        <begin position="1"/>
        <end position="86"/>
    </location>
</feature>
<sequence length="86" mass="9516">MSNSNRYKSHSGGSNRNIHEPVQTVLHHVEEQGLGNAATNPPRSDELLAHPGKIKKLNEYHAKKREASKEEAPVPSQPTSPRGEEE</sequence>
<dbReference type="Proteomes" id="UP000765509">
    <property type="component" value="Unassembled WGS sequence"/>
</dbReference>
<comment type="caution">
    <text evidence="2">The sequence shown here is derived from an EMBL/GenBank/DDBJ whole genome shotgun (WGS) entry which is preliminary data.</text>
</comment>
<evidence type="ECO:0000313" key="2">
    <source>
        <dbReference type="EMBL" id="MBW0469820.1"/>
    </source>
</evidence>
<name>A0A9Q3BRH0_9BASI</name>
<dbReference type="AlphaFoldDB" id="A0A9Q3BRH0"/>
<gene>
    <name evidence="2" type="ORF">O181_009535</name>
</gene>
<organism evidence="2 3">
    <name type="scientific">Austropuccinia psidii MF-1</name>
    <dbReference type="NCBI Taxonomy" id="1389203"/>
    <lineage>
        <taxon>Eukaryota</taxon>
        <taxon>Fungi</taxon>
        <taxon>Dikarya</taxon>
        <taxon>Basidiomycota</taxon>
        <taxon>Pucciniomycotina</taxon>
        <taxon>Pucciniomycetes</taxon>
        <taxon>Pucciniales</taxon>
        <taxon>Sphaerophragmiaceae</taxon>
        <taxon>Austropuccinia</taxon>
    </lineage>
</organism>
<proteinExistence type="predicted"/>
<reference evidence="2" key="1">
    <citation type="submission" date="2021-03" db="EMBL/GenBank/DDBJ databases">
        <title>Draft genome sequence of rust myrtle Austropuccinia psidii MF-1, a brazilian biotype.</title>
        <authorList>
            <person name="Quecine M.C."/>
            <person name="Pachon D.M.R."/>
            <person name="Bonatelli M.L."/>
            <person name="Correr F.H."/>
            <person name="Franceschini L.M."/>
            <person name="Leite T.F."/>
            <person name="Margarido G.R.A."/>
            <person name="Almeida C.A."/>
            <person name="Ferrarezi J.A."/>
            <person name="Labate C.A."/>
        </authorList>
    </citation>
    <scope>NUCLEOTIDE SEQUENCE</scope>
    <source>
        <strain evidence="2">MF-1</strain>
    </source>
</reference>
<feature type="compositionally biased region" description="Basic and acidic residues" evidence="1">
    <location>
        <begin position="56"/>
        <end position="72"/>
    </location>
</feature>
<keyword evidence="3" id="KW-1185">Reference proteome</keyword>
<accession>A0A9Q3BRH0</accession>
<evidence type="ECO:0000313" key="3">
    <source>
        <dbReference type="Proteomes" id="UP000765509"/>
    </source>
</evidence>
<feature type="compositionally biased region" description="Polar residues" evidence="1">
    <location>
        <begin position="1"/>
        <end position="16"/>
    </location>
</feature>
<dbReference type="EMBL" id="AVOT02002280">
    <property type="protein sequence ID" value="MBW0469820.1"/>
    <property type="molecule type" value="Genomic_DNA"/>
</dbReference>